<reference evidence="1" key="1">
    <citation type="submission" date="2020-03" db="EMBL/GenBank/DDBJ databases">
        <title>The deep terrestrial virosphere.</title>
        <authorList>
            <person name="Holmfeldt K."/>
            <person name="Nilsson E."/>
            <person name="Simone D."/>
            <person name="Lopez-Fernandez M."/>
            <person name="Wu X."/>
            <person name="de Brujin I."/>
            <person name="Lundin D."/>
            <person name="Andersson A."/>
            <person name="Bertilsson S."/>
            <person name="Dopson M."/>
        </authorList>
    </citation>
    <scope>NUCLEOTIDE SEQUENCE</scope>
    <source>
        <strain evidence="1">TM448B01220</strain>
    </source>
</reference>
<sequence length="156" mass="18343">MKYENEWQDFKSLNGVDLTYEEFCRLKEEEANHRQVEAERKEMIGDMQSSTAEESNAKCNICGSGLLYVEHTLYGNRCVFCVGGPGISLYYKMPLLNWLRWAYYDLMIYRQLVRLLKKEDGKMLYLAALGNMGYQNINECVGPTNRKRLWKELKKL</sequence>
<accession>A0A6M3XPD1</accession>
<dbReference type="AlphaFoldDB" id="A0A6M3XPD1"/>
<dbReference type="EMBL" id="MT144719">
    <property type="protein sequence ID" value="QJH98155.1"/>
    <property type="molecule type" value="Genomic_DNA"/>
</dbReference>
<name>A0A6M3XPD1_9ZZZZ</name>
<evidence type="ECO:0000313" key="1">
    <source>
        <dbReference type="EMBL" id="QJH98155.1"/>
    </source>
</evidence>
<protein>
    <submittedName>
        <fullName evidence="1">Uncharacterized protein</fullName>
    </submittedName>
</protein>
<gene>
    <name evidence="1" type="ORF">TM448B01220_0012</name>
</gene>
<proteinExistence type="predicted"/>
<organism evidence="1">
    <name type="scientific">viral metagenome</name>
    <dbReference type="NCBI Taxonomy" id="1070528"/>
    <lineage>
        <taxon>unclassified sequences</taxon>
        <taxon>metagenomes</taxon>
        <taxon>organismal metagenomes</taxon>
    </lineage>
</organism>